<evidence type="ECO:0000256" key="5">
    <source>
        <dbReference type="ARBA" id="ARBA00022840"/>
    </source>
</evidence>
<evidence type="ECO:0000256" key="1">
    <source>
        <dbReference type="ARBA" id="ARBA00012552"/>
    </source>
</evidence>
<proteinExistence type="predicted"/>
<dbReference type="InterPro" id="IPR011545">
    <property type="entry name" value="DEAD/DEAH_box_helicase_dom"/>
</dbReference>
<dbReference type="GO" id="GO:0016787">
    <property type="term" value="F:hydrolase activity"/>
    <property type="evidence" value="ECO:0007669"/>
    <property type="project" value="UniProtKB-KW"/>
</dbReference>
<dbReference type="AlphaFoldDB" id="A0A0M3HM33"/>
<evidence type="ECO:0000259" key="8">
    <source>
        <dbReference type="Pfam" id="PF00270"/>
    </source>
</evidence>
<name>A0A0M3HM33_ASCLU</name>
<evidence type="ECO:0000256" key="3">
    <source>
        <dbReference type="ARBA" id="ARBA00022801"/>
    </source>
</evidence>
<keyword evidence="5" id="KW-0067">ATP-binding</keyword>
<keyword evidence="4" id="KW-0347">Helicase</keyword>
<keyword evidence="9" id="KW-1185">Reference proteome</keyword>
<dbReference type="WBParaSite" id="ALUE_0000257801-mRNA-1">
    <property type="protein sequence ID" value="ALUE_0000257801-mRNA-1"/>
    <property type="gene ID" value="ALUE_0000257801"/>
</dbReference>
<dbReference type="PANTHER" id="PTHR47959:SF21">
    <property type="entry name" value="DEAD-BOX HELICASE 56"/>
    <property type="match status" value="1"/>
</dbReference>
<reference evidence="10" key="1">
    <citation type="submission" date="2017-02" db="UniProtKB">
        <authorList>
            <consortium name="WormBaseParasite"/>
        </authorList>
    </citation>
    <scope>IDENTIFICATION</scope>
</reference>
<dbReference type="PANTHER" id="PTHR47959">
    <property type="entry name" value="ATP-DEPENDENT RNA HELICASE RHLE-RELATED"/>
    <property type="match status" value="1"/>
</dbReference>
<feature type="domain" description="DEAD/DEAH-box helicase" evidence="8">
    <location>
        <begin position="2"/>
        <end position="39"/>
    </location>
</feature>
<dbReference type="Pfam" id="PF00270">
    <property type="entry name" value="DEAD"/>
    <property type="match status" value="1"/>
</dbReference>
<sequence length="56" mass="6085">MIPLALEGKNITARARTGSGKTAAFMLPIIQKLLHLTSEERSERRDVAHVTDLGGL</sequence>
<dbReference type="GO" id="GO:0005524">
    <property type="term" value="F:ATP binding"/>
    <property type="evidence" value="ECO:0007669"/>
    <property type="project" value="UniProtKB-KW"/>
</dbReference>
<evidence type="ECO:0000256" key="6">
    <source>
        <dbReference type="ARBA" id="ARBA00022884"/>
    </source>
</evidence>
<evidence type="ECO:0000313" key="10">
    <source>
        <dbReference type="WBParaSite" id="ALUE_0000257801-mRNA-1"/>
    </source>
</evidence>
<evidence type="ECO:0000256" key="4">
    <source>
        <dbReference type="ARBA" id="ARBA00022806"/>
    </source>
</evidence>
<organism evidence="9 10">
    <name type="scientific">Ascaris lumbricoides</name>
    <name type="common">Giant roundworm</name>
    <dbReference type="NCBI Taxonomy" id="6252"/>
    <lineage>
        <taxon>Eukaryota</taxon>
        <taxon>Metazoa</taxon>
        <taxon>Ecdysozoa</taxon>
        <taxon>Nematoda</taxon>
        <taxon>Chromadorea</taxon>
        <taxon>Rhabditida</taxon>
        <taxon>Spirurina</taxon>
        <taxon>Ascaridomorpha</taxon>
        <taxon>Ascaridoidea</taxon>
        <taxon>Ascarididae</taxon>
        <taxon>Ascaris</taxon>
    </lineage>
</organism>
<evidence type="ECO:0000256" key="2">
    <source>
        <dbReference type="ARBA" id="ARBA00022741"/>
    </source>
</evidence>
<dbReference type="InterPro" id="IPR027417">
    <property type="entry name" value="P-loop_NTPase"/>
</dbReference>
<evidence type="ECO:0000256" key="7">
    <source>
        <dbReference type="ARBA" id="ARBA00047984"/>
    </source>
</evidence>
<protein>
    <recommendedName>
        <fullName evidence="1">RNA helicase</fullName>
        <ecNumber evidence="1">3.6.4.13</ecNumber>
    </recommendedName>
</protein>
<evidence type="ECO:0000313" key="9">
    <source>
        <dbReference type="Proteomes" id="UP000036681"/>
    </source>
</evidence>
<dbReference type="SUPFAM" id="SSF52540">
    <property type="entry name" value="P-loop containing nucleoside triphosphate hydrolases"/>
    <property type="match status" value="1"/>
</dbReference>
<comment type="catalytic activity">
    <reaction evidence="7">
        <text>ATP + H2O = ADP + phosphate + H(+)</text>
        <dbReference type="Rhea" id="RHEA:13065"/>
        <dbReference type="ChEBI" id="CHEBI:15377"/>
        <dbReference type="ChEBI" id="CHEBI:15378"/>
        <dbReference type="ChEBI" id="CHEBI:30616"/>
        <dbReference type="ChEBI" id="CHEBI:43474"/>
        <dbReference type="ChEBI" id="CHEBI:456216"/>
        <dbReference type="EC" id="3.6.4.13"/>
    </reaction>
</comment>
<dbReference type="GO" id="GO:0003723">
    <property type="term" value="F:RNA binding"/>
    <property type="evidence" value="ECO:0007669"/>
    <property type="project" value="UniProtKB-KW"/>
</dbReference>
<keyword evidence="3" id="KW-0378">Hydrolase</keyword>
<dbReference type="EC" id="3.6.4.13" evidence="1"/>
<accession>A0A0M3HM33</accession>
<dbReference type="InterPro" id="IPR050079">
    <property type="entry name" value="DEAD_box_RNA_helicase"/>
</dbReference>
<dbReference type="GO" id="GO:0003724">
    <property type="term" value="F:RNA helicase activity"/>
    <property type="evidence" value="ECO:0007669"/>
    <property type="project" value="UniProtKB-EC"/>
</dbReference>
<dbReference type="GO" id="GO:0005829">
    <property type="term" value="C:cytosol"/>
    <property type="evidence" value="ECO:0007669"/>
    <property type="project" value="TreeGrafter"/>
</dbReference>
<dbReference type="Proteomes" id="UP000036681">
    <property type="component" value="Unplaced"/>
</dbReference>
<keyword evidence="2" id="KW-0547">Nucleotide-binding</keyword>
<keyword evidence="6" id="KW-0694">RNA-binding</keyword>
<dbReference type="Gene3D" id="3.40.50.300">
    <property type="entry name" value="P-loop containing nucleotide triphosphate hydrolases"/>
    <property type="match status" value="1"/>
</dbReference>